<reference evidence="6 7" key="1">
    <citation type="submission" date="2016-12" db="EMBL/GenBank/DDBJ databases">
        <authorList>
            <person name="Song W.-J."/>
            <person name="Kurnit D.M."/>
        </authorList>
    </citation>
    <scope>NUCLEOTIDE SEQUENCE [LARGE SCALE GENOMIC DNA]</scope>
    <source>
        <strain evidence="6 7">175</strain>
    </source>
</reference>
<dbReference type="STRING" id="1760988.SAMN02949497_1032"/>
<evidence type="ECO:0000256" key="4">
    <source>
        <dbReference type="ARBA" id="ARBA00023136"/>
    </source>
</evidence>
<keyword evidence="7" id="KW-1185">Reference proteome</keyword>
<proteinExistence type="predicted"/>
<keyword evidence="2" id="KW-0812">Transmembrane</keyword>
<feature type="compositionally biased region" description="Pro residues" evidence="5">
    <location>
        <begin position="20"/>
        <end position="32"/>
    </location>
</feature>
<evidence type="ECO:0000256" key="2">
    <source>
        <dbReference type="ARBA" id="ARBA00022692"/>
    </source>
</evidence>
<feature type="compositionally biased region" description="Basic and acidic residues" evidence="5">
    <location>
        <begin position="38"/>
        <end position="50"/>
    </location>
</feature>
<evidence type="ECO:0000256" key="1">
    <source>
        <dbReference type="ARBA" id="ARBA00004167"/>
    </source>
</evidence>
<organism evidence="6 7">
    <name type="scientific">Methylomagnum ishizawai</name>
    <dbReference type="NCBI Taxonomy" id="1760988"/>
    <lineage>
        <taxon>Bacteria</taxon>
        <taxon>Pseudomonadati</taxon>
        <taxon>Pseudomonadota</taxon>
        <taxon>Gammaproteobacteria</taxon>
        <taxon>Methylococcales</taxon>
        <taxon>Methylococcaceae</taxon>
        <taxon>Methylomagnum</taxon>
    </lineage>
</organism>
<dbReference type="EMBL" id="FXAM01000001">
    <property type="protein sequence ID" value="SMF93743.1"/>
    <property type="molecule type" value="Genomic_DNA"/>
</dbReference>
<evidence type="ECO:0000256" key="5">
    <source>
        <dbReference type="SAM" id="MobiDB-lite"/>
    </source>
</evidence>
<dbReference type="InterPro" id="IPR006260">
    <property type="entry name" value="TonB/TolA_C"/>
</dbReference>
<dbReference type="Gene3D" id="3.30.1150.10">
    <property type="match status" value="1"/>
</dbReference>
<feature type="region of interest" description="Disordered" evidence="5">
    <location>
        <begin position="1"/>
        <end position="50"/>
    </location>
</feature>
<gene>
    <name evidence="6" type="ORF">SAMN02949497_1032</name>
</gene>
<evidence type="ECO:0000256" key="3">
    <source>
        <dbReference type="ARBA" id="ARBA00022989"/>
    </source>
</evidence>
<sequence>MPVAKPTPAPTPQPKREPKPTPAPAPAQPTAPKPAVAAHHESAPPPKRLDLGSLSQQIAEVGTALNLSRTAQADGLRFLHINATNAAQHKATDYLYGWERKLRHIGKLGLGSPKTGDGDWSGSVHLRIALRADGSLYKMEKIRSSGDAGLDAAAEGIVQRAVPLPPFPKGLREECDVLVNDRVFQFENGNLLEQDR</sequence>
<evidence type="ECO:0000313" key="6">
    <source>
        <dbReference type="EMBL" id="SMF93743.1"/>
    </source>
</evidence>
<keyword evidence="4" id="KW-0472">Membrane</keyword>
<accession>A0A1Y6CYV5</accession>
<comment type="subcellular location">
    <subcellularLocation>
        <location evidence="1">Membrane</location>
        <topology evidence="1">Single-pass membrane protein</topology>
    </subcellularLocation>
</comment>
<keyword evidence="3" id="KW-1133">Transmembrane helix</keyword>
<feature type="compositionally biased region" description="Pro residues" evidence="5">
    <location>
        <begin position="1"/>
        <end position="13"/>
    </location>
</feature>
<dbReference type="Proteomes" id="UP000192923">
    <property type="component" value="Unassembled WGS sequence"/>
</dbReference>
<evidence type="ECO:0000313" key="7">
    <source>
        <dbReference type="Proteomes" id="UP000192923"/>
    </source>
</evidence>
<protein>
    <submittedName>
        <fullName evidence="6">Protein TonB</fullName>
    </submittedName>
</protein>
<dbReference type="NCBIfam" id="TIGR01352">
    <property type="entry name" value="tonB_Cterm"/>
    <property type="match status" value="1"/>
</dbReference>
<dbReference type="AlphaFoldDB" id="A0A1Y6CYV5"/>
<dbReference type="SUPFAM" id="SSF74653">
    <property type="entry name" value="TolA/TonB C-terminal domain"/>
    <property type="match status" value="1"/>
</dbReference>
<name>A0A1Y6CYV5_9GAMM</name>
<dbReference type="GO" id="GO:0016020">
    <property type="term" value="C:membrane"/>
    <property type="evidence" value="ECO:0007669"/>
    <property type="project" value="UniProtKB-SubCell"/>
</dbReference>
<dbReference type="Pfam" id="PF13103">
    <property type="entry name" value="TonB_2"/>
    <property type="match status" value="1"/>
</dbReference>